<protein>
    <submittedName>
        <fullName evidence="1">Uncharacterized protein</fullName>
    </submittedName>
</protein>
<sequence>MREAPCSNMIGIVDASPDAEQPLADEAFYIP</sequence>
<keyword evidence="2" id="KW-1185">Reference proteome</keyword>
<name>A9M5Z4_BRUC2</name>
<reference evidence="1 2" key="1">
    <citation type="submission" date="2007-10" db="EMBL/GenBank/DDBJ databases">
        <title>Brucella canis ATCC 23365 whole genome shotgun sequencing project.</title>
        <authorList>
            <person name="Setubal J.C."/>
            <person name="Bowns C."/>
            <person name="Boyle S."/>
            <person name="Crasta O.R."/>
            <person name="Czar M.J."/>
            <person name="Dharmanolla C."/>
            <person name="Gillespie J.J."/>
            <person name="Kenyon R.W."/>
            <person name="Lu J."/>
            <person name="Mane S."/>
            <person name="Mohapatra S."/>
            <person name="Nagrani S."/>
            <person name="Purkayastha A."/>
            <person name="Rajasimha H.K."/>
            <person name="Shallom J.M."/>
            <person name="Shallom S."/>
            <person name="Shukla M."/>
            <person name="Snyder E.E."/>
            <person name="Sobral B.W."/>
            <person name="Wattam A.R."/>
            <person name="Will R."/>
            <person name="Williams K."/>
            <person name="Yoo H."/>
            <person name="Bruce D."/>
            <person name="Detter C."/>
            <person name="Munk C."/>
            <person name="Brettin T.S."/>
        </authorList>
    </citation>
    <scope>NUCLEOTIDE SEQUENCE [LARGE SCALE GENOMIC DNA]</scope>
    <source>
        <strain evidence="2">ATCC 23365 / NCTC 10854 / RM-666</strain>
    </source>
</reference>
<evidence type="ECO:0000313" key="1">
    <source>
        <dbReference type="EMBL" id="ABX62399.1"/>
    </source>
</evidence>
<accession>A9M5Z4</accession>
<dbReference type="HOGENOM" id="CLU_3395464_0_0_5"/>
<organism evidence="1 2">
    <name type="scientific">Brucella canis (strain ATCC 23365 / NCTC 10854 / RM-666)</name>
    <dbReference type="NCBI Taxonomy" id="483179"/>
    <lineage>
        <taxon>Bacteria</taxon>
        <taxon>Pseudomonadati</taxon>
        <taxon>Pseudomonadota</taxon>
        <taxon>Alphaproteobacteria</taxon>
        <taxon>Hyphomicrobiales</taxon>
        <taxon>Brucellaceae</taxon>
        <taxon>Brucella/Ochrobactrum group</taxon>
        <taxon>Brucella</taxon>
    </lineage>
</organism>
<dbReference type="EMBL" id="CP000872">
    <property type="protein sequence ID" value="ABX62399.1"/>
    <property type="molecule type" value="Genomic_DNA"/>
</dbReference>
<dbReference type="KEGG" id="bcs:BCAN_A1361"/>
<dbReference type="AlphaFoldDB" id="A9M5Z4"/>
<proteinExistence type="predicted"/>
<evidence type="ECO:0000313" key="2">
    <source>
        <dbReference type="Proteomes" id="UP000001385"/>
    </source>
</evidence>
<dbReference type="Proteomes" id="UP000001385">
    <property type="component" value="Chromosome I"/>
</dbReference>
<gene>
    <name evidence="1" type="ordered locus">BCAN_A1361</name>
</gene>